<evidence type="ECO:0000259" key="1">
    <source>
        <dbReference type="Pfam" id="PF09511"/>
    </source>
</evidence>
<accession>A0ABU7S809</accession>
<dbReference type="Pfam" id="PF09511">
    <property type="entry name" value="RNA_lig_T4_1"/>
    <property type="match status" value="1"/>
</dbReference>
<organism evidence="2 3">
    <name type="scientific">Plantactinospora veratri</name>
    <dbReference type="NCBI Taxonomy" id="1436122"/>
    <lineage>
        <taxon>Bacteria</taxon>
        <taxon>Bacillati</taxon>
        <taxon>Actinomycetota</taxon>
        <taxon>Actinomycetes</taxon>
        <taxon>Micromonosporales</taxon>
        <taxon>Micromonosporaceae</taxon>
        <taxon>Plantactinospora</taxon>
    </lineage>
</organism>
<reference evidence="2 3" key="1">
    <citation type="submission" date="2024-01" db="EMBL/GenBank/DDBJ databases">
        <title>Genome insights into Plantactinospora veratri sp. nov.</title>
        <authorList>
            <person name="Wang L."/>
        </authorList>
    </citation>
    <scope>NUCLEOTIDE SEQUENCE [LARGE SCALE GENOMIC DNA]</scope>
    <source>
        <strain evidence="2 3">NEAU-FHS4</strain>
    </source>
</reference>
<name>A0ABU7S809_9ACTN</name>
<evidence type="ECO:0000313" key="2">
    <source>
        <dbReference type="EMBL" id="MEE6306045.1"/>
    </source>
</evidence>
<proteinExistence type="predicted"/>
<dbReference type="RefSeq" id="WP_331206409.1">
    <property type="nucleotide sequence ID" value="NZ_JAZGQL010000003.1"/>
</dbReference>
<comment type="caution">
    <text evidence="2">The sequence shown here is derived from an EMBL/GenBank/DDBJ whole genome shotgun (WGS) entry which is preliminary data.</text>
</comment>
<keyword evidence="3" id="KW-1185">Reference proteome</keyword>
<keyword evidence="2" id="KW-0436">Ligase</keyword>
<dbReference type="Proteomes" id="UP001339911">
    <property type="component" value="Unassembled WGS sequence"/>
</dbReference>
<feature type="domain" description="T4 RNA ligase 1-like N-terminal" evidence="1">
    <location>
        <begin position="66"/>
        <end position="141"/>
    </location>
</feature>
<sequence>MVTPAPDSLLALATPLADVVDPAALAAALVDGHVRVQRHPERPLAIYNYTEACTYGGNWTPVTLACRGLIVDESTGAVVARPYPKFFNHDQPGAPALRPDAPAVITDKADGSLGVLYPDGDGFAVATRGSFASEQARHATAVLRTRYPEFTPPPGRTVLVEIVYPANRIVLDYGGLDDLVLLGTVEIATGRSSGPEAVPDWPGPVVERLPHHTLAEAMAAPPRDGREGLVVHWPDTDQRVKIKYPEYVRLHRLTFGLNARVVWEDLVTGRDLPARVAPLPDEFHRWVHAVVAELTATVEARAAKIEQAYGEIVAELPAGWSRRDFAERAARHPERAFLFLRLDGRDYRPQLWQQARPPAEWTIMTGDERNEESA</sequence>
<protein>
    <submittedName>
        <fullName evidence="2">RNA ligase</fullName>
    </submittedName>
</protein>
<evidence type="ECO:0000313" key="3">
    <source>
        <dbReference type="Proteomes" id="UP001339911"/>
    </source>
</evidence>
<gene>
    <name evidence="2" type="ORF">V1634_04255</name>
</gene>
<dbReference type="GO" id="GO:0016874">
    <property type="term" value="F:ligase activity"/>
    <property type="evidence" value="ECO:0007669"/>
    <property type="project" value="UniProtKB-KW"/>
</dbReference>
<dbReference type="InterPro" id="IPR019039">
    <property type="entry name" value="T4-Rnl1-like_N"/>
</dbReference>
<dbReference type="EMBL" id="JAZGQL010000003">
    <property type="protein sequence ID" value="MEE6306045.1"/>
    <property type="molecule type" value="Genomic_DNA"/>
</dbReference>